<protein>
    <submittedName>
        <fullName evidence="1">11555_t:CDS:1</fullName>
    </submittedName>
</protein>
<comment type="caution">
    <text evidence="1">The sequence shown here is derived from an EMBL/GenBank/DDBJ whole genome shotgun (WGS) entry which is preliminary data.</text>
</comment>
<dbReference type="EMBL" id="CAJVPM010037744">
    <property type="protein sequence ID" value="CAG8696262.1"/>
    <property type="molecule type" value="Genomic_DNA"/>
</dbReference>
<reference evidence="1" key="1">
    <citation type="submission" date="2021-06" db="EMBL/GenBank/DDBJ databases">
        <authorList>
            <person name="Kallberg Y."/>
            <person name="Tangrot J."/>
            <person name="Rosling A."/>
        </authorList>
    </citation>
    <scope>NUCLEOTIDE SEQUENCE</scope>
    <source>
        <strain evidence="1">AU212A</strain>
    </source>
</reference>
<keyword evidence="2" id="KW-1185">Reference proteome</keyword>
<gene>
    <name evidence="1" type="ORF">SCALOS_LOCUS10326</name>
</gene>
<proteinExistence type="predicted"/>
<dbReference type="Proteomes" id="UP000789860">
    <property type="component" value="Unassembled WGS sequence"/>
</dbReference>
<organism evidence="1 2">
    <name type="scientific">Scutellospora calospora</name>
    <dbReference type="NCBI Taxonomy" id="85575"/>
    <lineage>
        <taxon>Eukaryota</taxon>
        <taxon>Fungi</taxon>
        <taxon>Fungi incertae sedis</taxon>
        <taxon>Mucoromycota</taxon>
        <taxon>Glomeromycotina</taxon>
        <taxon>Glomeromycetes</taxon>
        <taxon>Diversisporales</taxon>
        <taxon>Gigasporaceae</taxon>
        <taxon>Scutellospora</taxon>
    </lineage>
</organism>
<evidence type="ECO:0000313" key="2">
    <source>
        <dbReference type="Proteomes" id="UP000789860"/>
    </source>
</evidence>
<accession>A0ACA9P8C6</accession>
<sequence length="70" mass="8046">EENLENMIENEKDTKNIKASQNTTKATIANKTDTVEVRISDTANELDIERNRISDTNNDRNLISEDEFTM</sequence>
<evidence type="ECO:0000313" key="1">
    <source>
        <dbReference type="EMBL" id="CAG8696262.1"/>
    </source>
</evidence>
<name>A0ACA9P8C6_9GLOM</name>
<feature type="non-terminal residue" evidence="1">
    <location>
        <position position="70"/>
    </location>
</feature>
<feature type="non-terminal residue" evidence="1">
    <location>
        <position position="1"/>
    </location>
</feature>